<dbReference type="AlphaFoldDB" id="A0A6G0Z0V1"/>
<keyword evidence="1" id="KW-0723">Serine/threonine-protein kinase</keyword>
<name>A0A6G0Z0V1_APHCR</name>
<dbReference type="OrthoDB" id="63267at2759"/>
<keyword evidence="3" id="KW-0547">Nucleotide-binding</keyword>
<keyword evidence="5" id="KW-0067">ATP-binding</keyword>
<keyword evidence="8" id="KW-1185">Reference proteome</keyword>
<dbReference type="Pfam" id="PF00069">
    <property type="entry name" value="Pkinase"/>
    <property type="match status" value="1"/>
</dbReference>
<dbReference type="InterPro" id="IPR011009">
    <property type="entry name" value="Kinase-like_dom_sf"/>
</dbReference>
<evidence type="ECO:0000256" key="3">
    <source>
        <dbReference type="ARBA" id="ARBA00022741"/>
    </source>
</evidence>
<dbReference type="EMBL" id="VUJU01001775">
    <property type="protein sequence ID" value="KAF0763888.1"/>
    <property type="molecule type" value="Genomic_DNA"/>
</dbReference>
<gene>
    <name evidence="7" type="ORF">FWK35_00015752</name>
</gene>
<reference evidence="7 8" key="1">
    <citation type="submission" date="2019-08" db="EMBL/GenBank/DDBJ databases">
        <title>Whole genome of Aphis craccivora.</title>
        <authorList>
            <person name="Voronova N.V."/>
            <person name="Shulinski R.S."/>
            <person name="Bandarenka Y.V."/>
            <person name="Zhorov D.G."/>
            <person name="Warner D."/>
        </authorList>
    </citation>
    <scope>NUCLEOTIDE SEQUENCE [LARGE SCALE GENOMIC DNA]</scope>
    <source>
        <strain evidence="7">180601</strain>
        <tissue evidence="7">Whole Body</tissue>
    </source>
</reference>
<feature type="domain" description="Protein kinase" evidence="6">
    <location>
        <begin position="1"/>
        <end position="92"/>
    </location>
</feature>
<dbReference type="Gene3D" id="1.10.510.10">
    <property type="entry name" value="Transferase(Phosphotransferase) domain 1"/>
    <property type="match status" value="1"/>
</dbReference>
<evidence type="ECO:0000259" key="6">
    <source>
        <dbReference type="PROSITE" id="PS50011"/>
    </source>
</evidence>
<proteinExistence type="predicted"/>
<evidence type="ECO:0000313" key="8">
    <source>
        <dbReference type="Proteomes" id="UP000478052"/>
    </source>
</evidence>
<dbReference type="PROSITE" id="PS50011">
    <property type="entry name" value="PROTEIN_KINASE_DOM"/>
    <property type="match status" value="1"/>
</dbReference>
<dbReference type="GO" id="GO:0005524">
    <property type="term" value="F:ATP binding"/>
    <property type="evidence" value="ECO:0007669"/>
    <property type="project" value="UniProtKB-KW"/>
</dbReference>
<dbReference type="GO" id="GO:0004674">
    <property type="term" value="F:protein serine/threonine kinase activity"/>
    <property type="evidence" value="ECO:0007669"/>
    <property type="project" value="UniProtKB-KW"/>
</dbReference>
<evidence type="ECO:0000256" key="2">
    <source>
        <dbReference type="ARBA" id="ARBA00022679"/>
    </source>
</evidence>
<dbReference type="InterPro" id="IPR000719">
    <property type="entry name" value="Prot_kinase_dom"/>
</dbReference>
<dbReference type="SUPFAM" id="SSF56112">
    <property type="entry name" value="Protein kinase-like (PK-like)"/>
    <property type="match status" value="1"/>
</dbReference>
<evidence type="ECO:0000256" key="4">
    <source>
        <dbReference type="ARBA" id="ARBA00022777"/>
    </source>
</evidence>
<dbReference type="Proteomes" id="UP000478052">
    <property type="component" value="Unassembled WGS sequence"/>
</dbReference>
<sequence>MLTRSGHGKLADWWSIGALMFDMLTGTPLFKADSMDSTEDTIENILTRNLEIPLYVSIEASDILNKLLERQVSYRLGSSLNEDEEIKKHCFFNKLTEKI</sequence>
<comment type="caution">
    <text evidence="7">The sequence shown here is derived from an EMBL/GenBank/DDBJ whole genome shotgun (WGS) entry which is preliminary data.</text>
</comment>
<accession>A0A6G0Z0V1</accession>
<protein>
    <submittedName>
        <fullName evidence="7">Ribosomal protein S6 kinase beta-like</fullName>
    </submittedName>
</protein>
<keyword evidence="2" id="KW-0808">Transferase</keyword>
<evidence type="ECO:0000256" key="5">
    <source>
        <dbReference type="ARBA" id="ARBA00022840"/>
    </source>
</evidence>
<dbReference type="PANTHER" id="PTHR24351">
    <property type="entry name" value="RIBOSOMAL PROTEIN S6 KINASE"/>
    <property type="match status" value="1"/>
</dbReference>
<organism evidence="7 8">
    <name type="scientific">Aphis craccivora</name>
    <name type="common">Cowpea aphid</name>
    <dbReference type="NCBI Taxonomy" id="307492"/>
    <lineage>
        <taxon>Eukaryota</taxon>
        <taxon>Metazoa</taxon>
        <taxon>Ecdysozoa</taxon>
        <taxon>Arthropoda</taxon>
        <taxon>Hexapoda</taxon>
        <taxon>Insecta</taxon>
        <taxon>Pterygota</taxon>
        <taxon>Neoptera</taxon>
        <taxon>Paraneoptera</taxon>
        <taxon>Hemiptera</taxon>
        <taxon>Sternorrhyncha</taxon>
        <taxon>Aphidomorpha</taxon>
        <taxon>Aphidoidea</taxon>
        <taxon>Aphididae</taxon>
        <taxon>Aphidini</taxon>
        <taxon>Aphis</taxon>
        <taxon>Aphis</taxon>
    </lineage>
</organism>
<keyword evidence="4 7" id="KW-0418">Kinase</keyword>
<evidence type="ECO:0000256" key="1">
    <source>
        <dbReference type="ARBA" id="ARBA00022527"/>
    </source>
</evidence>
<evidence type="ECO:0000313" key="7">
    <source>
        <dbReference type="EMBL" id="KAF0763888.1"/>
    </source>
</evidence>